<dbReference type="Gene3D" id="3.30.2310.20">
    <property type="entry name" value="RelE-like"/>
    <property type="match status" value="1"/>
</dbReference>
<dbReference type="Pfam" id="PF05016">
    <property type="entry name" value="ParE_toxin"/>
    <property type="match status" value="1"/>
</dbReference>
<dbReference type="InterPro" id="IPR007712">
    <property type="entry name" value="RelE/ParE_toxin"/>
</dbReference>
<dbReference type="SUPFAM" id="SSF143011">
    <property type="entry name" value="RelE-like"/>
    <property type="match status" value="1"/>
</dbReference>
<sequence>MAEHNYRVKFTPKAEEDLDEFYGYILGTLSAALAADKLMDHIEAAIMRLKEYPFSCQYVLDEPLKARGYRKLIVDNYLVFYLVEELDKEVVIMRILYGATNYQDIL</sequence>
<dbReference type="RefSeq" id="WP_132079478.1">
    <property type="nucleotide sequence ID" value="NZ_DAIMLW010000003.1"/>
</dbReference>
<organism evidence="2 3">
    <name type="scientific">Anaerospora hongkongensis</name>
    <dbReference type="NCBI Taxonomy" id="244830"/>
    <lineage>
        <taxon>Bacteria</taxon>
        <taxon>Bacillati</taxon>
        <taxon>Bacillota</taxon>
        <taxon>Negativicutes</taxon>
        <taxon>Selenomonadales</taxon>
        <taxon>Sporomusaceae</taxon>
        <taxon>Anaerospora</taxon>
    </lineage>
</organism>
<dbReference type="InterPro" id="IPR035093">
    <property type="entry name" value="RelE/ParE_toxin_dom_sf"/>
</dbReference>
<evidence type="ECO:0000256" key="1">
    <source>
        <dbReference type="ARBA" id="ARBA00022649"/>
    </source>
</evidence>
<gene>
    <name evidence="2" type="ORF">EV210_106108</name>
</gene>
<accession>A0A4R1PX96</accession>
<protein>
    <submittedName>
        <fullName evidence="2">Addiction module RelE/StbE family toxin</fullName>
    </submittedName>
</protein>
<dbReference type="EMBL" id="SLUI01000006">
    <property type="protein sequence ID" value="TCL37239.1"/>
    <property type="molecule type" value="Genomic_DNA"/>
</dbReference>
<keyword evidence="1" id="KW-1277">Toxin-antitoxin system</keyword>
<reference evidence="2 3" key="1">
    <citation type="submission" date="2019-03" db="EMBL/GenBank/DDBJ databases">
        <title>Genomic Encyclopedia of Type Strains, Phase IV (KMG-IV): sequencing the most valuable type-strain genomes for metagenomic binning, comparative biology and taxonomic classification.</title>
        <authorList>
            <person name="Goeker M."/>
        </authorList>
    </citation>
    <scope>NUCLEOTIDE SEQUENCE [LARGE SCALE GENOMIC DNA]</scope>
    <source>
        <strain evidence="2 3">DSM 15969</strain>
    </source>
</reference>
<keyword evidence="3" id="KW-1185">Reference proteome</keyword>
<name>A0A4R1PX96_9FIRM</name>
<evidence type="ECO:0000313" key="3">
    <source>
        <dbReference type="Proteomes" id="UP000295063"/>
    </source>
</evidence>
<dbReference type="AlphaFoldDB" id="A0A4R1PX96"/>
<evidence type="ECO:0000313" key="2">
    <source>
        <dbReference type="EMBL" id="TCL37239.1"/>
    </source>
</evidence>
<dbReference type="OrthoDB" id="3268478at2"/>
<proteinExistence type="predicted"/>
<dbReference type="NCBIfam" id="TIGR02385">
    <property type="entry name" value="RelE_StbE"/>
    <property type="match status" value="1"/>
</dbReference>
<comment type="caution">
    <text evidence="2">The sequence shown here is derived from an EMBL/GenBank/DDBJ whole genome shotgun (WGS) entry which is preliminary data.</text>
</comment>
<dbReference type="Proteomes" id="UP000295063">
    <property type="component" value="Unassembled WGS sequence"/>
</dbReference>